<keyword evidence="1" id="KW-0472">Membrane</keyword>
<dbReference type="GO" id="GO:0016020">
    <property type="term" value="C:membrane"/>
    <property type="evidence" value="ECO:0007669"/>
    <property type="project" value="InterPro"/>
</dbReference>
<dbReference type="PATRIC" id="fig|1347342.6.peg.1845"/>
<dbReference type="RefSeq" id="WP_038529804.1">
    <property type="nucleotide sequence ID" value="NZ_HG315671.1"/>
</dbReference>
<dbReference type="Pfam" id="PF03083">
    <property type="entry name" value="MtN3_slv"/>
    <property type="match status" value="1"/>
</dbReference>
<feature type="transmembrane region" description="Helical" evidence="1">
    <location>
        <begin position="6"/>
        <end position="24"/>
    </location>
</feature>
<dbReference type="Proteomes" id="UP000016160">
    <property type="component" value="Chromosome"/>
</dbReference>
<keyword evidence="1" id="KW-1133">Transmembrane helix</keyword>
<gene>
    <name evidence="2" type="ORF">BN863_18410</name>
</gene>
<dbReference type="InterPro" id="IPR004316">
    <property type="entry name" value="SWEET_rpt"/>
</dbReference>
<evidence type="ECO:0000256" key="1">
    <source>
        <dbReference type="SAM" id="Phobius"/>
    </source>
</evidence>
<feature type="transmembrane region" description="Helical" evidence="1">
    <location>
        <begin position="36"/>
        <end position="55"/>
    </location>
</feature>
<name>T2KM66_FORAG</name>
<organism evidence="2 3">
    <name type="scientific">Formosa agariphila (strain DSM 15362 / KCTC 12365 / LMG 23005 / KMM 3901 / M-2Alg 35-1)</name>
    <dbReference type="NCBI Taxonomy" id="1347342"/>
    <lineage>
        <taxon>Bacteria</taxon>
        <taxon>Pseudomonadati</taxon>
        <taxon>Bacteroidota</taxon>
        <taxon>Flavobacteriia</taxon>
        <taxon>Flavobacteriales</taxon>
        <taxon>Flavobacteriaceae</taxon>
        <taxon>Formosa</taxon>
    </lineage>
</organism>
<dbReference type="AlphaFoldDB" id="T2KM66"/>
<evidence type="ECO:0000313" key="3">
    <source>
        <dbReference type="Proteomes" id="UP000016160"/>
    </source>
</evidence>
<dbReference type="GO" id="GO:0051119">
    <property type="term" value="F:sugar transmembrane transporter activity"/>
    <property type="evidence" value="ECO:0007669"/>
    <property type="project" value="InterPro"/>
</dbReference>
<reference evidence="2 3" key="1">
    <citation type="journal article" date="2013" name="Appl. Environ. Microbiol.">
        <title>The genome of the alga-associated marine flavobacterium Formosa agariphila KMM 3901T reveals a broad potential for degradation of algal polysaccharides.</title>
        <authorList>
            <person name="Mann A.J."/>
            <person name="Hahnke R.L."/>
            <person name="Huang S."/>
            <person name="Werner J."/>
            <person name="Xing P."/>
            <person name="Barbeyron T."/>
            <person name="Huettel B."/>
            <person name="Stueber K."/>
            <person name="Reinhardt R."/>
            <person name="Harder J."/>
            <person name="Gloeckner F.O."/>
            <person name="Amann R.I."/>
            <person name="Teeling H."/>
        </authorList>
    </citation>
    <scope>NUCLEOTIDE SEQUENCE [LARGE SCALE GENOMIC DNA]</scope>
    <source>
        <strain evidence="3">DSM 15362 / KCTC 12365 / LMG 23005 / KMM 3901</strain>
    </source>
</reference>
<feature type="transmembrane region" description="Helical" evidence="1">
    <location>
        <begin position="61"/>
        <end position="81"/>
    </location>
</feature>
<protein>
    <submittedName>
        <fullName evidence="2">Conserved hypothetical membran protein, sugar ef flux transporter for intercellular exchange family</fullName>
    </submittedName>
</protein>
<dbReference type="eggNOG" id="COG4095">
    <property type="taxonomic scope" value="Bacteria"/>
</dbReference>
<dbReference type="HOGENOM" id="CLU_135915_1_1_10"/>
<keyword evidence="3" id="KW-1185">Reference proteome</keyword>
<dbReference type="Gene3D" id="1.20.1280.290">
    <property type="match status" value="1"/>
</dbReference>
<dbReference type="NCBIfam" id="NF037968">
    <property type="entry name" value="SemiSWEET_2"/>
    <property type="match status" value="1"/>
</dbReference>
<dbReference type="OrthoDB" id="122062at2"/>
<sequence>MDLDQTIGILASIFTTVAVLPQIIKAIKTGMVNDVGPWMYIILCIGVALWVVYGILKQDWPIIICNAISLVFNGIMLYILIASRQKELPVKSN</sequence>
<evidence type="ECO:0000313" key="2">
    <source>
        <dbReference type="EMBL" id="CDF79553.1"/>
    </source>
</evidence>
<dbReference type="STRING" id="1347342.BN863_18410"/>
<proteinExistence type="predicted"/>
<dbReference type="EMBL" id="HG315671">
    <property type="protein sequence ID" value="CDF79553.1"/>
    <property type="molecule type" value="Genomic_DNA"/>
</dbReference>
<keyword evidence="1" id="KW-0812">Transmembrane</keyword>
<accession>T2KM66</accession>
<dbReference type="InterPro" id="IPR047662">
    <property type="entry name" value="SemiSWEET"/>
</dbReference>